<keyword evidence="7" id="KW-1185">Reference proteome</keyword>
<feature type="region of interest" description="Disordered" evidence="3">
    <location>
        <begin position="1"/>
        <end position="36"/>
    </location>
</feature>
<comment type="caution">
    <text evidence="6">The sequence shown here is derived from an EMBL/GenBank/DDBJ whole genome shotgun (WGS) entry which is preliminary data.</text>
</comment>
<dbReference type="PANTHER" id="PTHR47691">
    <property type="entry name" value="REGULATOR-RELATED"/>
    <property type="match status" value="1"/>
</dbReference>
<evidence type="ECO:0000313" key="7">
    <source>
        <dbReference type="Proteomes" id="UP000305792"/>
    </source>
</evidence>
<dbReference type="Pfam" id="PF03704">
    <property type="entry name" value="BTAD"/>
    <property type="match status" value="1"/>
</dbReference>
<dbReference type="InterPro" id="IPR036388">
    <property type="entry name" value="WH-like_DNA-bd_sf"/>
</dbReference>
<dbReference type="Pfam" id="PF00931">
    <property type="entry name" value="NB-ARC"/>
    <property type="match status" value="1"/>
</dbReference>
<proteinExistence type="inferred from homology"/>
<evidence type="ECO:0000256" key="1">
    <source>
        <dbReference type="ARBA" id="ARBA00005820"/>
    </source>
</evidence>
<evidence type="ECO:0000259" key="5">
    <source>
        <dbReference type="SMART" id="SM01043"/>
    </source>
</evidence>
<dbReference type="Gene3D" id="1.10.10.10">
    <property type="entry name" value="Winged helix-like DNA-binding domain superfamily/Winged helix DNA-binding domain"/>
    <property type="match status" value="1"/>
</dbReference>
<keyword evidence="2" id="KW-0238">DNA-binding</keyword>
<protein>
    <submittedName>
        <fullName evidence="6">AfsR/SARP family transcriptional regulator</fullName>
    </submittedName>
</protein>
<feature type="domain" description="Bacterial transcriptional activator" evidence="5">
    <location>
        <begin position="137"/>
        <end position="273"/>
    </location>
</feature>
<dbReference type="AlphaFoldDB" id="A0A4S8PHV9"/>
<dbReference type="SUPFAM" id="SSF46894">
    <property type="entry name" value="C-terminal effector domain of the bipartite response regulators"/>
    <property type="match status" value="1"/>
</dbReference>
<name>A0A4S8PHV9_9ACTN</name>
<dbReference type="SMART" id="SM00862">
    <property type="entry name" value="Trans_reg_C"/>
    <property type="match status" value="1"/>
</dbReference>
<dbReference type="InterPro" id="IPR005158">
    <property type="entry name" value="BTAD"/>
</dbReference>
<evidence type="ECO:0000256" key="2">
    <source>
        <dbReference type="ARBA" id="ARBA00023125"/>
    </source>
</evidence>
<evidence type="ECO:0000256" key="3">
    <source>
        <dbReference type="SAM" id="MobiDB-lite"/>
    </source>
</evidence>
<dbReference type="CDD" id="cd15831">
    <property type="entry name" value="BTAD"/>
    <property type="match status" value="1"/>
</dbReference>
<dbReference type="Proteomes" id="UP000305792">
    <property type="component" value="Unassembled WGS sequence"/>
</dbReference>
<dbReference type="EMBL" id="STGX01000004">
    <property type="protein sequence ID" value="THV30193.1"/>
    <property type="molecule type" value="Genomic_DNA"/>
</dbReference>
<comment type="similarity">
    <text evidence="1">Belongs to the AfsR/DnrI/RedD regulatory family.</text>
</comment>
<dbReference type="Gene3D" id="1.25.40.10">
    <property type="entry name" value="Tetratricopeptide repeat domain"/>
    <property type="match status" value="2"/>
</dbReference>
<dbReference type="InterPro" id="IPR027417">
    <property type="entry name" value="P-loop_NTPase"/>
</dbReference>
<dbReference type="SUPFAM" id="SSF52540">
    <property type="entry name" value="P-loop containing nucleoside triphosphate hydrolases"/>
    <property type="match status" value="1"/>
</dbReference>
<organism evidence="6 7">
    <name type="scientific">Glycomyces paridis</name>
    <dbReference type="NCBI Taxonomy" id="2126555"/>
    <lineage>
        <taxon>Bacteria</taxon>
        <taxon>Bacillati</taxon>
        <taxon>Actinomycetota</taxon>
        <taxon>Actinomycetes</taxon>
        <taxon>Glycomycetales</taxon>
        <taxon>Glycomycetaceae</taxon>
        <taxon>Glycomyces</taxon>
    </lineage>
</organism>
<sequence>MTVLTAMTGSGAGSRAGAACPDRRAPCRRPPAGPPRPMRCRLALMRVLLLGPFAIRDDQDRPVDLSGARLRALVARLALEPGREVPADTLTDAVWEDRAPSANALQALVSRVRRVIGAERLLRGAVGYRLVLDPDDVDAPLFERLAATGRRDGDLTALREAERLWRGPAMADLLDLRFARNEAVRLERLRAEAARERLALDLVTGGDVLAELEPLAAAHPLDERWQALLVRALHATGRTAEALDAYERTRERLADELGADPSAELADLHLQILRQSTAPAERAKRRSNLKAQLTSFVGRETDLDSLARAVASSRLVTVTGPGGAGKTRLAVEAAARIADDIAPHGVWLVELAPVADDADVAPAVLRAIGAREAGLLDPSAHDAASRLAEYFADQRALLVLDNCEHRVEAAASLTAALLGACPDLRVLATSREALAIGGERLYPIPPLRLDDDRPERSPAVRLFCERAAAVRPDFALTAANTEAVVEICRRLDGLPLAVELAAARTRALDPARIAARLDDRFALLAGTDRAAPARHRTLEAVIAWSWELLTDAERALAMRVSLYPGGIGLDRIGDLGALAGLVDKSLVDRDGERYRMLETIRSYAEARLDESGSADAERDAMARYCLDLAERCDEELRAATQIEAMAGLSVEHANLLAALQRSVAHGDTETALRLYMALFWYWHLRGFQSEFRRWTTAVLSLPGEVPPALRPAAKVLEGMGLSESGDVDGGEAAIVEGLRLGREFDGEVRGRALLALGPAFLADTGTVAGHAPQGNWERGIAYLVAASAGGGEAGPEGVERVERAEAEFAAIGERWGLASALRVRAEHWARAGARRAAEEGLERAARLFDELGTARDAAETHAELAVAYARSGSLDKAWASLETATDLAASEREPMTISYVRSARGQILIAAGDHRTALVELEAVELALDGTVIEARMRVWSSAFKAMIALLEGQTAVAARHIAGMRDRHVEGAAGPDLTVAARIAAAIALEGGDARRAAELLGAASALLGGGEDGRGYDAALRTSERTREALGDKAFEKAHAEGAALGRDDAVDLIRSRQR</sequence>
<reference evidence="6 7" key="1">
    <citation type="journal article" date="2018" name="Int. J. Syst. Evol. Microbiol.">
        <title>Glycomyces paridis sp. nov., isolated from the medicinal plant Paris polyphylla.</title>
        <authorList>
            <person name="Fang X.M."/>
            <person name="Bai J.L."/>
            <person name="Su J."/>
            <person name="Zhao L.L."/>
            <person name="Liu H.Y."/>
            <person name="Ma B.P."/>
            <person name="Zhang Y.Q."/>
            <person name="Yu L.Y."/>
        </authorList>
    </citation>
    <scope>NUCLEOTIDE SEQUENCE [LARGE SCALE GENOMIC DNA]</scope>
    <source>
        <strain evidence="6 7">CPCC 204357</strain>
    </source>
</reference>
<dbReference type="SMART" id="SM01043">
    <property type="entry name" value="BTAD"/>
    <property type="match status" value="1"/>
</dbReference>
<dbReference type="GO" id="GO:0000160">
    <property type="term" value="P:phosphorelay signal transduction system"/>
    <property type="evidence" value="ECO:0007669"/>
    <property type="project" value="InterPro"/>
</dbReference>
<dbReference type="GO" id="GO:0006355">
    <property type="term" value="P:regulation of DNA-templated transcription"/>
    <property type="evidence" value="ECO:0007669"/>
    <property type="project" value="InterPro"/>
</dbReference>
<dbReference type="InterPro" id="IPR002182">
    <property type="entry name" value="NB-ARC"/>
</dbReference>
<dbReference type="GO" id="GO:0043531">
    <property type="term" value="F:ADP binding"/>
    <property type="evidence" value="ECO:0007669"/>
    <property type="project" value="InterPro"/>
</dbReference>
<dbReference type="InterPro" id="IPR016032">
    <property type="entry name" value="Sig_transdc_resp-reg_C-effctor"/>
</dbReference>
<evidence type="ECO:0000259" key="4">
    <source>
        <dbReference type="SMART" id="SM00862"/>
    </source>
</evidence>
<evidence type="ECO:0000313" key="6">
    <source>
        <dbReference type="EMBL" id="THV30193.1"/>
    </source>
</evidence>
<dbReference type="SUPFAM" id="SSF48452">
    <property type="entry name" value="TPR-like"/>
    <property type="match status" value="2"/>
</dbReference>
<dbReference type="PANTHER" id="PTHR47691:SF3">
    <property type="entry name" value="HTH-TYPE TRANSCRIPTIONAL REGULATOR RV0890C-RELATED"/>
    <property type="match status" value="1"/>
</dbReference>
<dbReference type="InterPro" id="IPR011990">
    <property type="entry name" value="TPR-like_helical_dom_sf"/>
</dbReference>
<dbReference type="InterPro" id="IPR001867">
    <property type="entry name" value="OmpR/PhoB-type_DNA-bd"/>
</dbReference>
<feature type="domain" description="OmpR/PhoB-type" evidence="4">
    <location>
        <begin position="60"/>
        <end position="130"/>
    </location>
</feature>
<gene>
    <name evidence="6" type="ORF">E9998_07425</name>
</gene>
<dbReference type="GO" id="GO:0003677">
    <property type="term" value="F:DNA binding"/>
    <property type="evidence" value="ECO:0007669"/>
    <property type="project" value="UniProtKB-KW"/>
</dbReference>
<accession>A0A4S8PHV9</accession>